<dbReference type="SUPFAM" id="SSF53901">
    <property type="entry name" value="Thiolase-like"/>
    <property type="match status" value="2"/>
</dbReference>
<feature type="domain" description="Beta-ketoacyl-[acyl-carrier-protein] synthase III C-terminal" evidence="3">
    <location>
        <begin position="250"/>
        <end position="340"/>
    </location>
</feature>
<sequence length="343" mass="35976">MRFDDIYVLGLGTELGQTETVQAALDRGAYQRKWADLTGQLATSVSDAAAPELAVGAGRKALAAAGLGTSGLVRDAVGLHLHVCTNFQGLDMWPAQCFVLDQLGGGGSVLTGQLGALSNGFMAAIEIAAGMLNGRPDLTAALLTSGDRFCEPGFLRWSTQSNVVFGDGGAAMVLGRRPGPAQLVSVVSQTDPGLEGLLRGDKPFDQVSRLAFGAPDITDRMRWFVERNGGLDAINERKNEGLRAAVRQALAEAGLELADVRWAAAPFFGQNYVHSQVIEPLGLRAEQVDIEFGLRTGHLGASDPVVGLDHLISSGQARPGDAVLLLGIATGYMWSAAVVRVLG</sequence>
<dbReference type="OrthoDB" id="7055207at2"/>
<dbReference type="Pfam" id="PF08545">
    <property type="entry name" value="ACP_syn_III"/>
    <property type="match status" value="1"/>
</dbReference>
<dbReference type="PANTHER" id="PTHR34069:SF2">
    <property type="entry name" value="BETA-KETOACYL-[ACYL-CARRIER-PROTEIN] SYNTHASE III"/>
    <property type="match status" value="1"/>
</dbReference>
<dbReference type="Gene3D" id="3.40.47.10">
    <property type="match status" value="2"/>
</dbReference>
<dbReference type="InterPro" id="IPR013747">
    <property type="entry name" value="ACP_syn_III_C"/>
</dbReference>
<evidence type="ECO:0000259" key="4">
    <source>
        <dbReference type="Pfam" id="PF08545"/>
    </source>
</evidence>
<reference evidence="5 6" key="1">
    <citation type="submission" date="2019-10" db="EMBL/GenBank/DDBJ databases">
        <title>Actinomadura rubteroloni sp. nov. and Actinomadura macrotermitis sp. nov., isolated from the gut of fungus growing-termite Macrotermes natalensis.</title>
        <authorList>
            <person name="Benndorf R."/>
            <person name="Martin K."/>
            <person name="Kuefner M."/>
            <person name="De Beer W."/>
            <person name="Kaster A.-K."/>
            <person name="Vollmers J."/>
            <person name="Poulsen M."/>
            <person name="Beemelmanns C."/>
        </authorList>
    </citation>
    <scope>NUCLEOTIDE SEQUENCE [LARGE SCALE GENOMIC DNA]</scope>
    <source>
        <strain evidence="5 6">RB68</strain>
    </source>
</reference>
<feature type="domain" description="Beta-ketoacyl-[acyl-carrier-protein] synthase III N-terminal" evidence="4">
    <location>
        <begin position="116"/>
        <end position="191"/>
    </location>
</feature>
<evidence type="ECO:0000256" key="2">
    <source>
        <dbReference type="ARBA" id="ARBA00023315"/>
    </source>
</evidence>
<dbReference type="GO" id="GO:0044550">
    <property type="term" value="P:secondary metabolite biosynthetic process"/>
    <property type="evidence" value="ECO:0007669"/>
    <property type="project" value="TreeGrafter"/>
</dbReference>
<dbReference type="AlphaFoldDB" id="A0A7K0BVF6"/>
<accession>A0A7K0BVF6</accession>
<keyword evidence="2 5" id="KW-0012">Acyltransferase</keyword>
<dbReference type="Pfam" id="PF08541">
    <property type="entry name" value="ACP_syn_III_C"/>
    <property type="match status" value="1"/>
</dbReference>
<dbReference type="InterPro" id="IPR013751">
    <property type="entry name" value="ACP_syn_III_N"/>
</dbReference>
<dbReference type="GO" id="GO:0006633">
    <property type="term" value="P:fatty acid biosynthetic process"/>
    <property type="evidence" value="ECO:0007669"/>
    <property type="project" value="InterPro"/>
</dbReference>
<keyword evidence="1 5" id="KW-0808">Transferase</keyword>
<dbReference type="PANTHER" id="PTHR34069">
    <property type="entry name" value="3-OXOACYL-[ACYL-CARRIER-PROTEIN] SYNTHASE 3"/>
    <property type="match status" value="1"/>
</dbReference>
<dbReference type="GO" id="GO:0004315">
    <property type="term" value="F:3-oxoacyl-[acyl-carrier-protein] synthase activity"/>
    <property type="evidence" value="ECO:0007669"/>
    <property type="project" value="InterPro"/>
</dbReference>
<evidence type="ECO:0000256" key="1">
    <source>
        <dbReference type="ARBA" id="ARBA00022679"/>
    </source>
</evidence>
<evidence type="ECO:0000313" key="6">
    <source>
        <dbReference type="Proteomes" id="UP000487268"/>
    </source>
</evidence>
<dbReference type="InterPro" id="IPR016039">
    <property type="entry name" value="Thiolase-like"/>
</dbReference>
<dbReference type="Proteomes" id="UP000487268">
    <property type="component" value="Unassembled WGS sequence"/>
</dbReference>
<protein>
    <submittedName>
        <fullName evidence="5">3-oxoacyl-[acyl-carrier-protein] synthase 3</fullName>
        <ecNumber evidence="5">2.3.1.180</ecNumber>
    </submittedName>
</protein>
<evidence type="ECO:0000259" key="3">
    <source>
        <dbReference type="Pfam" id="PF08541"/>
    </source>
</evidence>
<dbReference type="EMBL" id="WEGH01000002">
    <property type="protein sequence ID" value="MQY05056.1"/>
    <property type="molecule type" value="Genomic_DNA"/>
</dbReference>
<dbReference type="GO" id="GO:0033818">
    <property type="term" value="F:beta-ketoacyl-acyl-carrier-protein synthase III activity"/>
    <property type="evidence" value="ECO:0007669"/>
    <property type="project" value="UniProtKB-EC"/>
</dbReference>
<organism evidence="5 6">
    <name type="scientific">Actinomadura macrotermitis</name>
    <dbReference type="NCBI Taxonomy" id="2585200"/>
    <lineage>
        <taxon>Bacteria</taxon>
        <taxon>Bacillati</taxon>
        <taxon>Actinomycetota</taxon>
        <taxon>Actinomycetes</taxon>
        <taxon>Streptosporangiales</taxon>
        <taxon>Thermomonosporaceae</taxon>
        <taxon>Actinomadura</taxon>
    </lineage>
</organism>
<name>A0A7K0BVF6_9ACTN</name>
<dbReference type="EC" id="2.3.1.180" evidence="5"/>
<comment type="caution">
    <text evidence="5">The sequence shown here is derived from an EMBL/GenBank/DDBJ whole genome shotgun (WGS) entry which is preliminary data.</text>
</comment>
<dbReference type="RefSeq" id="WP_153533178.1">
    <property type="nucleotide sequence ID" value="NZ_WEGH01000002.1"/>
</dbReference>
<dbReference type="CDD" id="cd00827">
    <property type="entry name" value="init_cond_enzymes"/>
    <property type="match status" value="1"/>
</dbReference>
<keyword evidence="6" id="KW-1185">Reference proteome</keyword>
<evidence type="ECO:0000313" key="5">
    <source>
        <dbReference type="EMBL" id="MQY05056.1"/>
    </source>
</evidence>
<gene>
    <name evidence="5" type="primary">fabH_2</name>
    <name evidence="5" type="ORF">ACRB68_31190</name>
</gene>
<proteinExistence type="predicted"/>